<evidence type="ECO:0000313" key="2">
    <source>
        <dbReference type="Proteomes" id="UP000887013"/>
    </source>
</evidence>
<dbReference type="Proteomes" id="UP000887013">
    <property type="component" value="Unassembled WGS sequence"/>
</dbReference>
<reference evidence="1" key="1">
    <citation type="submission" date="2020-08" db="EMBL/GenBank/DDBJ databases">
        <title>Multicomponent nature underlies the extraordinary mechanical properties of spider dragline silk.</title>
        <authorList>
            <person name="Kono N."/>
            <person name="Nakamura H."/>
            <person name="Mori M."/>
            <person name="Yoshida Y."/>
            <person name="Ohtoshi R."/>
            <person name="Malay A.D."/>
            <person name="Moran D.A.P."/>
            <person name="Tomita M."/>
            <person name="Numata K."/>
            <person name="Arakawa K."/>
        </authorList>
    </citation>
    <scope>NUCLEOTIDE SEQUENCE</scope>
</reference>
<gene>
    <name evidence="1" type="ORF">NPIL_413391</name>
</gene>
<organism evidence="1 2">
    <name type="scientific">Nephila pilipes</name>
    <name type="common">Giant wood spider</name>
    <name type="synonym">Nephila maculata</name>
    <dbReference type="NCBI Taxonomy" id="299642"/>
    <lineage>
        <taxon>Eukaryota</taxon>
        <taxon>Metazoa</taxon>
        <taxon>Ecdysozoa</taxon>
        <taxon>Arthropoda</taxon>
        <taxon>Chelicerata</taxon>
        <taxon>Arachnida</taxon>
        <taxon>Araneae</taxon>
        <taxon>Araneomorphae</taxon>
        <taxon>Entelegynae</taxon>
        <taxon>Araneoidea</taxon>
        <taxon>Nephilidae</taxon>
        <taxon>Nephila</taxon>
    </lineage>
</organism>
<dbReference type="AlphaFoldDB" id="A0A8X6QDP0"/>
<evidence type="ECO:0000313" key="1">
    <source>
        <dbReference type="EMBL" id="GFU19624.1"/>
    </source>
</evidence>
<protein>
    <submittedName>
        <fullName evidence="1">Uncharacterized protein</fullName>
    </submittedName>
</protein>
<comment type="caution">
    <text evidence="1">The sequence shown here is derived from an EMBL/GenBank/DDBJ whole genome shotgun (WGS) entry which is preliminary data.</text>
</comment>
<name>A0A8X6QDP0_NEPPI</name>
<proteinExistence type="predicted"/>
<accession>A0A8X6QDP0</accession>
<dbReference type="EMBL" id="BMAW01080439">
    <property type="protein sequence ID" value="GFU19624.1"/>
    <property type="molecule type" value="Genomic_DNA"/>
</dbReference>
<sequence length="94" mass="11082">MDLSLHPPWLGKLFSLEWLFRSSGSSSVTLGTRTRCQKEGLSHGPTFLKFITPVKEVNNYGIVLCRNQFWKIELFFWRHALHTSRKEKKKWMVS</sequence>
<keyword evidence="2" id="KW-1185">Reference proteome</keyword>